<gene>
    <name evidence="2" type="ORF">BVRB_8g186480</name>
</gene>
<dbReference type="EMBL" id="KQ090159">
    <property type="protein sequence ID" value="KMT04051.1"/>
    <property type="molecule type" value="Genomic_DNA"/>
</dbReference>
<accession>A0A0J8EM45</accession>
<dbReference type="SMART" id="SM00256">
    <property type="entry name" value="FBOX"/>
    <property type="match status" value="1"/>
</dbReference>
<dbReference type="Gene3D" id="1.20.1280.50">
    <property type="match status" value="1"/>
</dbReference>
<dbReference type="InterPro" id="IPR036047">
    <property type="entry name" value="F-box-like_dom_sf"/>
</dbReference>
<dbReference type="InterPro" id="IPR050796">
    <property type="entry name" value="SCF_F-box_component"/>
</dbReference>
<dbReference type="NCBIfam" id="TIGR01640">
    <property type="entry name" value="F_box_assoc_1"/>
    <property type="match status" value="1"/>
</dbReference>
<dbReference type="Proteomes" id="UP000035740">
    <property type="component" value="Chromosome 8"/>
</dbReference>
<dbReference type="PROSITE" id="PS50181">
    <property type="entry name" value="FBOX"/>
    <property type="match status" value="1"/>
</dbReference>
<dbReference type="PANTHER" id="PTHR31672">
    <property type="entry name" value="BNACNNG10540D PROTEIN"/>
    <property type="match status" value="1"/>
</dbReference>
<reference evidence="2 3" key="1">
    <citation type="journal article" date="2014" name="Nature">
        <title>The genome of the recently domesticated crop plant sugar beet (Beta vulgaris).</title>
        <authorList>
            <person name="Dohm J.C."/>
            <person name="Minoche A.E."/>
            <person name="Holtgrawe D."/>
            <person name="Capella-Gutierrez S."/>
            <person name="Zakrzewski F."/>
            <person name="Tafer H."/>
            <person name="Rupp O."/>
            <person name="Sorensen T.R."/>
            <person name="Stracke R."/>
            <person name="Reinhardt R."/>
            <person name="Goesmann A."/>
            <person name="Kraft T."/>
            <person name="Schulz B."/>
            <person name="Stadler P.F."/>
            <person name="Schmidt T."/>
            <person name="Gabaldon T."/>
            <person name="Lehrach H."/>
            <person name="Weisshaar B."/>
            <person name="Himmelbauer H."/>
        </authorList>
    </citation>
    <scope>NUCLEOTIDE SEQUENCE [LARGE SCALE GENOMIC DNA]</scope>
    <source>
        <tissue evidence="2">Taproot</tissue>
    </source>
</reference>
<evidence type="ECO:0000259" key="1">
    <source>
        <dbReference type="PROSITE" id="PS50181"/>
    </source>
</evidence>
<evidence type="ECO:0000313" key="3">
    <source>
        <dbReference type="Proteomes" id="UP000035740"/>
    </source>
</evidence>
<dbReference type="InterPro" id="IPR017451">
    <property type="entry name" value="F-box-assoc_interact_dom"/>
</dbReference>
<dbReference type="InterPro" id="IPR013187">
    <property type="entry name" value="F-box-assoc_dom_typ3"/>
</dbReference>
<dbReference type="Pfam" id="PF00646">
    <property type="entry name" value="F-box"/>
    <property type="match status" value="1"/>
</dbReference>
<organism evidence="2 3">
    <name type="scientific">Beta vulgaris subsp. vulgaris</name>
    <name type="common">Beet</name>
    <dbReference type="NCBI Taxonomy" id="3555"/>
    <lineage>
        <taxon>Eukaryota</taxon>
        <taxon>Viridiplantae</taxon>
        <taxon>Streptophyta</taxon>
        <taxon>Embryophyta</taxon>
        <taxon>Tracheophyta</taxon>
        <taxon>Spermatophyta</taxon>
        <taxon>Magnoliopsida</taxon>
        <taxon>eudicotyledons</taxon>
        <taxon>Gunneridae</taxon>
        <taxon>Pentapetalae</taxon>
        <taxon>Caryophyllales</taxon>
        <taxon>Chenopodiaceae</taxon>
        <taxon>Betoideae</taxon>
        <taxon>Beta</taxon>
    </lineage>
</organism>
<dbReference type="Pfam" id="PF08268">
    <property type="entry name" value="FBA_3"/>
    <property type="match status" value="1"/>
</dbReference>
<dbReference type="OrthoDB" id="591557at2759"/>
<name>A0A0J8EM45_BETVV</name>
<sequence length="420" mass="48571">MATFPTEIIAEILSRLPVKSLLRIKCVCKSWSSLIKTPNFILLQLNQTLISNSDRHLLKSSADASFYSAELDLPHNHLSFTKLNHPLQFDEVELFGCCNGVICISDYDKIDVFLHNPFTKSHRKLPMKRTPNPRKDVVLFGFGYDRNNDDYKVLRIHQGYSCRKCCYNETSLYSLNNHSWKTIQGLPNSYYLPYADSHGVLVGEGLYFVVSSDELDLQLRKRIARFDVRTECFSLLDCPNHDDKCKTNWDYLEFHMRELGGELSVMVIYLTKLSSHMLLPYVDEDNVRNRVLERADLWVMKECGNKNSWVKLFAISELTSFSTSVTSIKPVVYSKDGRRVLIEIDCLELGWYDWESKKFEKLTPRGLPNTYYDTSYMLGSLVSLEYKVHPETGTGALPRKNKKNNEDLDNFLSVGFKLRL</sequence>
<proteinExistence type="predicted"/>
<dbReference type="AlphaFoldDB" id="A0A0J8EM45"/>
<dbReference type="eggNOG" id="ENOG502QVMN">
    <property type="taxonomic scope" value="Eukaryota"/>
</dbReference>
<dbReference type="PANTHER" id="PTHR31672:SF13">
    <property type="entry name" value="F-BOX PROTEIN CPR30-LIKE"/>
    <property type="match status" value="1"/>
</dbReference>
<dbReference type="OMA" id="CQIDVGY"/>
<dbReference type="SUPFAM" id="SSF81383">
    <property type="entry name" value="F-box domain"/>
    <property type="match status" value="1"/>
</dbReference>
<keyword evidence="3" id="KW-1185">Reference proteome</keyword>
<dbReference type="KEGG" id="bvg:104901062"/>
<feature type="domain" description="F-box" evidence="1">
    <location>
        <begin position="1"/>
        <end position="45"/>
    </location>
</feature>
<dbReference type="InterPro" id="IPR001810">
    <property type="entry name" value="F-box_dom"/>
</dbReference>
<evidence type="ECO:0000313" key="2">
    <source>
        <dbReference type="EMBL" id="KMT04051.1"/>
    </source>
</evidence>
<dbReference type="Gramene" id="KMT04051">
    <property type="protein sequence ID" value="KMT04051"/>
    <property type="gene ID" value="BVRB_8g186480"/>
</dbReference>
<protein>
    <recommendedName>
        <fullName evidence="1">F-box domain-containing protein</fullName>
    </recommendedName>
</protein>
<dbReference type="CDD" id="cd22157">
    <property type="entry name" value="F-box_AtFBW1-like"/>
    <property type="match status" value="1"/>
</dbReference>